<dbReference type="PANTHER" id="PTHR11005">
    <property type="entry name" value="LYSOSOMAL ACID LIPASE-RELATED"/>
    <property type="match status" value="1"/>
</dbReference>
<evidence type="ECO:0000256" key="7">
    <source>
        <dbReference type="PIRNR" id="PIRNR000862"/>
    </source>
</evidence>
<dbReference type="SUPFAM" id="SSF53474">
    <property type="entry name" value="alpha/beta-Hydrolases"/>
    <property type="match status" value="1"/>
</dbReference>
<evidence type="ECO:0000313" key="12">
    <source>
        <dbReference type="Proteomes" id="UP000826195"/>
    </source>
</evidence>
<evidence type="ECO:0000256" key="3">
    <source>
        <dbReference type="ARBA" id="ARBA00022801"/>
    </source>
</evidence>
<dbReference type="GO" id="GO:0016042">
    <property type="term" value="P:lipid catabolic process"/>
    <property type="evidence" value="ECO:0007669"/>
    <property type="project" value="UniProtKB-KW"/>
</dbReference>
<evidence type="ECO:0000256" key="4">
    <source>
        <dbReference type="ARBA" id="ARBA00022963"/>
    </source>
</evidence>
<dbReference type="Proteomes" id="UP000826195">
    <property type="component" value="Unassembled WGS sequence"/>
</dbReference>
<keyword evidence="6" id="KW-0325">Glycoprotein</keyword>
<dbReference type="Gene3D" id="3.40.50.1820">
    <property type="entry name" value="alpha/beta hydrolase"/>
    <property type="match status" value="1"/>
</dbReference>
<feature type="active site" description="Charge relay system" evidence="8">
    <location>
        <position position="358"/>
    </location>
</feature>
<keyword evidence="3 7" id="KW-0378">Hydrolase</keyword>
<dbReference type="FunFam" id="3.40.50.1820:FF:000057">
    <property type="entry name" value="Lipase"/>
    <property type="match status" value="1"/>
</dbReference>
<evidence type="ECO:0000313" key="11">
    <source>
        <dbReference type="EMBL" id="KAH0554734.1"/>
    </source>
</evidence>
<keyword evidence="5" id="KW-0443">Lipid metabolism</keyword>
<sequence>MPKINKLNFIFIIIYVIVISSVLGVCEKKPKIRKKNVDSQLESFIDLVEESGYVGEEHRVKTEDGYDLTVHRIPGGPQSPVRFGKPVILLLHGLMAASDIWVLRGPGQDLAYLLSDTGYDVWAINVRGNYYSTLHNSITNNSAYWDYSWHENGMYDVPATINYILSKTRQSKLSLLGHSMGGTEILVLLSSRPEFNHKINIAITWAPAAMVSHDIPGFFPNFLFRHSKRIKDLFNEYNLYQVMPRVSKRRSDFLNVWFSLCWRLNIKSICLKLLDVTLGFKNLNNLDLALILRIKDHYPQGTSLKTILHYGQIFKNRRFQQYDYGKMINLIKYNDVTPPEYPLNRITTPLIIYYAHNDKIVTKNDVEMMLQKIPTAIAKEVPGDKFGHLDFITSKNTKHLVYDKVIEDLFSYTNYNYLANYIR</sequence>
<dbReference type="AlphaFoldDB" id="A0AAV7IR47"/>
<keyword evidence="9" id="KW-0812">Transmembrane</keyword>
<feature type="domain" description="AB hydrolase-1" evidence="10">
    <location>
        <begin position="86"/>
        <end position="393"/>
    </location>
</feature>
<dbReference type="InterPro" id="IPR029058">
    <property type="entry name" value="AB_hydrolase_fold"/>
</dbReference>
<comment type="similarity">
    <text evidence="1 7">Belongs to the AB hydrolase superfamily. Lipase family.</text>
</comment>
<dbReference type="EMBL" id="JAHXZJ010001119">
    <property type="protein sequence ID" value="KAH0554734.1"/>
    <property type="molecule type" value="Genomic_DNA"/>
</dbReference>
<keyword evidence="9" id="KW-0472">Membrane</keyword>
<evidence type="ECO:0000256" key="8">
    <source>
        <dbReference type="PIRSR" id="PIRSR000862-1"/>
    </source>
</evidence>
<feature type="active site" description="Charge relay system" evidence="8">
    <location>
        <position position="388"/>
    </location>
</feature>
<dbReference type="Pfam" id="PF00561">
    <property type="entry name" value="Abhydrolase_1"/>
    <property type="match status" value="1"/>
</dbReference>
<gene>
    <name evidence="11" type="ORF">KQX54_012498</name>
</gene>
<accession>A0AAV7IR47</accession>
<keyword evidence="12" id="KW-1185">Reference proteome</keyword>
<evidence type="ECO:0000256" key="1">
    <source>
        <dbReference type="ARBA" id="ARBA00010701"/>
    </source>
</evidence>
<comment type="caution">
    <text evidence="11">The sequence shown here is derived from an EMBL/GenBank/DDBJ whole genome shotgun (WGS) entry which is preliminary data.</text>
</comment>
<evidence type="ECO:0000256" key="6">
    <source>
        <dbReference type="ARBA" id="ARBA00023180"/>
    </source>
</evidence>
<feature type="transmembrane region" description="Helical" evidence="9">
    <location>
        <begin position="6"/>
        <end position="26"/>
    </location>
</feature>
<dbReference type="InterPro" id="IPR025483">
    <property type="entry name" value="Lipase_euk"/>
</dbReference>
<name>A0AAV7IR47_COTGL</name>
<evidence type="ECO:0000256" key="5">
    <source>
        <dbReference type="ARBA" id="ARBA00023098"/>
    </source>
</evidence>
<evidence type="ECO:0000256" key="2">
    <source>
        <dbReference type="ARBA" id="ARBA00022729"/>
    </source>
</evidence>
<dbReference type="PIRSF" id="PIRSF000862">
    <property type="entry name" value="Steryl_ester_lip"/>
    <property type="match status" value="1"/>
</dbReference>
<keyword evidence="2" id="KW-0732">Signal</keyword>
<feature type="active site" description="Nucleophile" evidence="8">
    <location>
        <position position="179"/>
    </location>
</feature>
<keyword evidence="4 7" id="KW-0442">Lipid degradation</keyword>
<protein>
    <recommendedName>
        <fullName evidence="7">Lipase</fullName>
    </recommendedName>
</protein>
<reference evidence="11 12" key="1">
    <citation type="journal article" date="2021" name="J. Hered.">
        <title>A chromosome-level genome assembly of the parasitoid wasp, Cotesia glomerata (Hymenoptera: Braconidae).</title>
        <authorList>
            <person name="Pinto B.J."/>
            <person name="Weis J.J."/>
            <person name="Gamble T."/>
            <person name="Ode P.J."/>
            <person name="Paul R."/>
            <person name="Zaspel J.M."/>
        </authorList>
    </citation>
    <scope>NUCLEOTIDE SEQUENCE [LARGE SCALE GENOMIC DNA]</scope>
    <source>
        <strain evidence="11">CgM1</strain>
    </source>
</reference>
<evidence type="ECO:0000256" key="9">
    <source>
        <dbReference type="SAM" id="Phobius"/>
    </source>
</evidence>
<proteinExistence type="inferred from homology"/>
<organism evidence="11 12">
    <name type="scientific">Cotesia glomerata</name>
    <name type="common">Lepidopteran parasitic wasp</name>
    <name type="synonym">Apanteles glomeratus</name>
    <dbReference type="NCBI Taxonomy" id="32391"/>
    <lineage>
        <taxon>Eukaryota</taxon>
        <taxon>Metazoa</taxon>
        <taxon>Ecdysozoa</taxon>
        <taxon>Arthropoda</taxon>
        <taxon>Hexapoda</taxon>
        <taxon>Insecta</taxon>
        <taxon>Pterygota</taxon>
        <taxon>Neoptera</taxon>
        <taxon>Endopterygota</taxon>
        <taxon>Hymenoptera</taxon>
        <taxon>Apocrita</taxon>
        <taxon>Ichneumonoidea</taxon>
        <taxon>Braconidae</taxon>
        <taxon>Microgastrinae</taxon>
        <taxon>Cotesia</taxon>
    </lineage>
</organism>
<dbReference type="InterPro" id="IPR000073">
    <property type="entry name" value="AB_hydrolase_1"/>
</dbReference>
<evidence type="ECO:0000259" key="10">
    <source>
        <dbReference type="Pfam" id="PF00561"/>
    </source>
</evidence>
<dbReference type="GO" id="GO:0016788">
    <property type="term" value="F:hydrolase activity, acting on ester bonds"/>
    <property type="evidence" value="ECO:0007669"/>
    <property type="project" value="InterPro"/>
</dbReference>
<keyword evidence="9" id="KW-1133">Transmembrane helix</keyword>